<evidence type="ECO:0000256" key="3">
    <source>
        <dbReference type="SAM" id="Phobius"/>
    </source>
</evidence>
<dbReference type="OrthoDB" id="2020070at2759"/>
<feature type="coiled-coil region" evidence="1">
    <location>
        <begin position="1330"/>
        <end position="1381"/>
    </location>
</feature>
<protein>
    <recommendedName>
        <fullName evidence="7">PDZ domain-containing protein</fullName>
    </recommendedName>
</protein>
<reference evidence="5" key="3">
    <citation type="submission" date="2015-06" db="UniProtKB">
        <authorList>
            <consortium name="EnsemblProtists"/>
        </authorList>
    </citation>
    <scope>IDENTIFICATION</scope>
</reference>
<dbReference type="PANTHER" id="PTHR33604:SF3">
    <property type="entry name" value="OSJNBA0004B13.7 PROTEIN"/>
    <property type="match status" value="1"/>
</dbReference>
<reference evidence="6" key="2">
    <citation type="submission" date="2012-11" db="EMBL/GenBank/DDBJ databases">
        <authorList>
            <person name="Kuo A."/>
            <person name="Curtis B.A."/>
            <person name="Tanifuji G."/>
            <person name="Burki F."/>
            <person name="Gruber A."/>
            <person name="Irimia M."/>
            <person name="Maruyama S."/>
            <person name="Arias M.C."/>
            <person name="Ball S.G."/>
            <person name="Gile G.H."/>
            <person name="Hirakawa Y."/>
            <person name="Hopkins J.F."/>
            <person name="Rensing S.A."/>
            <person name="Schmutz J."/>
            <person name="Symeonidi A."/>
            <person name="Elias M."/>
            <person name="Eveleigh R.J."/>
            <person name="Herman E.K."/>
            <person name="Klute M.J."/>
            <person name="Nakayama T."/>
            <person name="Obornik M."/>
            <person name="Reyes-Prieto A."/>
            <person name="Armbrust E.V."/>
            <person name="Aves S.J."/>
            <person name="Beiko R.G."/>
            <person name="Coutinho P."/>
            <person name="Dacks J.B."/>
            <person name="Durnford D.G."/>
            <person name="Fast N.M."/>
            <person name="Green B.R."/>
            <person name="Grisdale C."/>
            <person name="Hempe F."/>
            <person name="Henrissat B."/>
            <person name="Hoppner M.P."/>
            <person name="Ishida K.-I."/>
            <person name="Kim E."/>
            <person name="Koreny L."/>
            <person name="Kroth P.G."/>
            <person name="Liu Y."/>
            <person name="Malik S.-B."/>
            <person name="Maier U.G."/>
            <person name="McRose D."/>
            <person name="Mock T."/>
            <person name="Neilson J.A."/>
            <person name="Onodera N.T."/>
            <person name="Poole A.M."/>
            <person name="Pritham E.J."/>
            <person name="Richards T.A."/>
            <person name="Rocap G."/>
            <person name="Roy S.W."/>
            <person name="Sarai C."/>
            <person name="Schaack S."/>
            <person name="Shirato S."/>
            <person name="Slamovits C.H."/>
            <person name="Spencer D.F."/>
            <person name="Suzuki S."/>
            <person name="Worden A.Z."/>
            <person name="Zauner S."/>
            <person name="Barry K."/>
            <person name="Bell C."/>
            <person name="Bharti A.K."/>
            <person name="Crow J.A."/>
            <person name="Grimwood J."/>
            <person name="Kramer R."/>
            <person name="Lindquist E."/>
            <person name="Lucas S."/>
            <person name="Salamov A."/>
            <person name="McFadden G.I."/>
            <person name="Lane C.E."/>
            <person name="Keeling P.J."/>
            <person name="Gray M.W."/>
            <person name="Grigoriev I.V."/>
            <person name="Archibald J.M."/>
        </authorList>
    </citation>
    <scope>NUCLEOTIDE SEQUENCE</scope>
    <source>
        <strain evidence="6">CCMP2712</strain>
    </source>
</reference>
<gene>
    <name evidence="4" type="ORF">GUITHDRAFT_142059</name>
</gene>
<accession>L1IYL9</accession>
<feature type="compositionally biased region" description="Acidic residues" evidence="2">
    <location>
        <begin position="1193"/>
        <end position="1202"/>
    </location>
</feature>
<dbReference type="HOGENOM" id="CLU_253753_0_0_1"/>
<keyword evidence="1" id="KW-0175">Coiled coil</keyword>
<feature type="transmembrane region" description="Helical" evidence="3">
    <location>
        <begin position="71"/>
        <end position="89"/>
    </location>
</feature>
<evidence type="ECO:0000256" key="1">
    <source>
        <dbReference type="SAM" id="Coils"/>
    </source>
</evidence>
<dbReference type="InterPro" id="IPR029044">
    <property type="entry name" value="Nucleotide-diphossugar_trans"/>
</dbReference>
<dbReference type="GeneID" id="17298072"/>
<evidence type="ECO:0000256" key="2">
    <source>
        <dbReference type="SAM" id="MobiDB-lite"/>
    </source>
</evidence>
<dbReference type="SUPFAM" id="SSF53448">
    <property type="entry name" value="Nucleotide-diphospho-sugar transferases"/>
    <property type="match status" value="1"/>
</dbReference>
<sequence length="1410" mass="158839">MSEQRGLKEREEQQDGDSSTIMAAKEIAEGVLAIIKEAIPSACVSRGRAWTSLLPCSSKTKRDEWTLKKTFFVFLTLQTVTFSLFAVYACRAASKRNALLQQLRREMLNAELSHKKGELLASQASLLAAVSRTSTDKNSPPVAREDARPVKEDVEQVKDVVTFVKEVPTASVSVATEAVKAREHQDILMKRMEIQSQQLNFPPVAQDTIGSTAGSSGGSGQALVVLPEMKNTYADYRFRLIVLTCNRPQSLARLLQSLRSAYYDGIRADLHVHQDRLPGQPPDQQTAYVVESLDWPWGIKELHQWSTHVGIMGNWIESWQPSSHDSNKIPIFLEDDLEVSPFFARWFLAAHKRFAKDHSVAGFSGMRAQLRASDPREEGLMGNTIPNTFTVFKYKLMGTWSYSPKPRVWREFRIWYEKVRGVQGFLPVVEGIQPSVWYLSFLETGRAETIWEMWHIRFMHERGLYCVYPWLFNEKTLVANWREAGLHYEVAGGKDFQLLTSWDSRLTVWPDVIPALDWDGHEVKEEGAARASMVNFQYTKNLHAYEEKMEKQGGGLAGGANVRMPANRDYFQGGSAFYQPQVASLQPPVILSQASPFPPQQFAAPLASQMAGSPAFHAVPDPSASSSPQLVVPAYCSALQEDDEVKRRLASKVLFMPKDILILLVVPDSHVIFLLSWVCNTLEMVGVHERTLLVLSSHESATRVSAYGKRLNILVLSHPEFDGRGRSQEAAEQSHLVFRIKLLVAALSLHPKVLLTSPDMGWLSSPLRDHELVQSAATMVSLEDRRSRKGLDFVLVHSSDGSKCFWKRVLRGMNETIAGTVTDAASDVLLDLYQSMTQEMEKERLVVSQPLDPCRFRSGRWFLGLQWELGGTCKQVIPVVIDFLSSLSLEVRLAYAKQNGLWFLQDDTISCKPVEFSLMRARSAFVRTGLSLQVNNQPQAQAQQPVMPQQPSAQAQQPVMPQQPSAQAQQPVMPQQPSAQAQQPVMPQQPSAQAQQPVMPQQPSAQAQQPAMPQQPSAQAQQPVMLQQPSAQAQQLAMPQQPSAQAQQLAMPQQPSAQAQQLAMPQQPSAQAQQSITQEFLQLQAQAAGPASNWFCSGAFFKVKHNTDLKGRDIGSYTVAYSVRSCCHECSIDSACVGFTWVSSSFECWKKAQLIQFFFSLVNLTDVLMPQRRGEHVGMGLVVVEEMKRNRDEDEDEDEDKDEEHSSLTGSRRMFVVSSLLDGSPAQRSREIDVGDVLEGVFGRSIDVLSLEQLKMLFSDFAADEPIELQFSRDPQDFVFDVERMRMKVMHLREELRLKDEEQQLLVKKIQLLEGKLENVGSSRLDPSVLEKIQRKYDKLVRKRDQERAKFEEVVQERDRLKQENAELKGYNVANDRLQAQMQEDDRVLKSQFGTAFQTSRSPEDFYYQQ</sequence>
<dbReference type="RefSeq" id="XP_005828343.1">
    <property type="nucleotide sequence ID" value="XM_005828286.1"/>
</dbReference>
<keyword evidence="3" id="KW-0472">Membrane</keyword>
<organism evidence="4">
    <name type="scientific">Guillardia theta (strain CCMP2712)</name>
    <name type="common">Cryptophyte</name>
    <dbReference type="NCBI Taxonomy" id="905079"/>
    <lineage>
        <taxon>Eukaryota</taxon>
        <taxon>Cryptophyceae</taxon>
        <taxon>Pyrenomonadales</taxon>
        <taxon>Geminigeraceae</taxon>
        <taxon>Guillardia</taxon>
    </lineage>
</organism>
<dbReference type="EMBL" id="JH993024">
    <property type="protein sequence ID" value="EKX41363.1"/>
    <property type="molecule type" value="Genomic_DNA"/>
</dbReference>
<name>L1IYL9_GUITC</name>
<dbReference type="STRING" id="905079.L1IYL9"/>
<dbReference type="PANTHER" id="PTHR33604">
    <property type="entry name" value="OSJNBA0004B13.7 PROTEIN"/>
    <property type="match status" value="1"/>
</dbReference>
<evidence type="ECO:0000313" key="5">
    <source>
        <dbReference type="EnsemblProtists" id="EKX41363"/>
    </source>
</evidence>
<dbReference type="EnsemblProtists" id="EKX41363">
    <property type="protein sequence ID" value="EKX41363"/>
    <property type="gene ID" value="GUITHDRAFT_142059"/>
</dbReference>
<dbReference type="Proteomes" id="UP000011087">
    <property type="component" value="Unassembled WGS sequence"/>
</dbReference>
<feature type="region of interest" description="Disordered" evidence="2">
    <location>
        <begin position="938"/>
        <end position="1073"/>
    </location>
</feature>
<dbReference type="KEGG" id="gtt:GUITHDRAFT_142059"/>
<evidence type="ECO:0000313" key="4">
    <source>
        <dbReference type="EMBL" id="EKX41363.1"/>
    </source>
</evidence>
<dbReference type="eggNOG" id="ENOG502QR4V">
    <property type="taxonomic scope" value="Eukaryota"/>
</dbReference>
<keyword evidence="3" id="KW-0812">Transmembrane</keyword>
<feature type="region of interest" description="Disordered" evidence="2">
    <location>
        <begin position="1188"/>
        <end position="1209"/>
    </location>
</feature>
<dbReference type="PaxDb" id="55529-EKX41363"/>
<evidence type="ECO:0008006" key="7">
    <source>
        <dbReference type="Google" id="ProtNLM"/>
    </source>
</evidence>
<dbReference type="SUPFAM" id="SSF50156">
    <property type="entry name" value="PDZ domain-like"/>
    <property type="match status" value="1"/>
</dbReference>
<reference evidence="4 6" key="1">
    <citation type="journal article" date="2012" name="Nature">
        <title>Algal genomes reveal evolutionary mosaicism and the fate of nucleomorphs.</title>
        <authorList>
            <consortium name="DOE Joint Genome Institute"/>
            <person name="Curtis B.A."/>
            <person name="Tanifuji G."/>
            <person name="Burki F."/>
            <person name="Gruber A."/>
            <person name="Irimia M."/>
            <person name="Maruyama S."/>
            <person name="Arias M.C."/>
            <person name="Ball S.G."/>
            <person name="Gile G.H."/>
            <person name="Hirakawa Y."/>
            <person name="Hopkins J.F."/>
            <person name="Kuo A."/>
            <person name="Rensing S.A."/>
            <person name="Schmutz J."/>
            <person name="Symeonidi A."/>
            <person name="Elias M."/>
            <person name="Eveleigh R.J."/>
            <person name="Herman E.K."/>
            <person name="Klute M.J."/>
            <person name="Nakayama T."/>
            <person name="Obornik M."/>
            <person name="Reyes-Prieto A."/>
            <person name="Armbrust E.V."/>
            <person name="Aves S.J."/>
            <person name="Beiko R.G."/>
            <person name="Coutinho P."/>
            <person name="Dacks J.B."/>
            <person name="Durnford D.G."/>
            <person name="Fast N.M."/>
            <person name="Green B.R."/>
            <person name="Grisdale C.J."/>
            <person name="Hempel F."/>
            <person name="Henrissat B."/>
            <person name="Hoppner M.P."/>
            <person name="Ishida K."/>
            <person name="Kim E."/>
            <person name="Koreny L."/>
            <person name="Kroth P.G."/>
            <person name="Liu Y."/>
            <person name="Malik S.B."/>
            <person name="Maier U.G."/>
            <person name="McRose D."/>
            <person name="Mock T."/>
            <person name="Neilson J.A."/>
            <person name="Onodera N.T."/>
            <person name="Poole A.M."/>
            <person name="Pritham E.J."/>
            <person name="Richards T.A."/>
            <person name="Rocap G."/>
            <person name="Roy S.W."/>
            <person name="Sarai C."/>
            <person name="Schaack S."/>
            <person name="Shirato S."/>
            <person name="Slamovits C.H."/>
            <person name="Spencer D.F."/>
            <person name="Suzuki S."/>
            <person name="Worden A.Z."/>
            <person name="Zauner S."/>
            <person name="Barry K."/>
            <person name="Bell C."/>
            <person name="Bharti A.K."/>
            <person name="Crow J.A."/>
            <person name="Grimwood J."/>
            <person name="Kramer R."/>
            <person name="Lindquist E."/>
            <person name="Lucas S."/>
            <person name="Salamov A."/>
            <person name="McFadden G.I."/>
            <person name="Lane C.E."/>
            <person name="Keeling P.J."/>
            <person name="Gray M.W."/>
            <person name="Grigoriev I.V."/>
            <person name="Archibald J.M."/>
        </authorList>
    </citation>
    <scope>NUCLEOTIDE SEQUENCE</scope>
    <source>
        <strain evidence="4 6">CCMP2712</strain>
    </source>
</reference>
<evidence type="ECO:0000313" key="6">
    <source>
        <dbReference type="Proteomes" id="UP000011087"/>
    </source>
</evidence>
<dbReference type="Gene3D" id="3.50.4.10">
    <property type="entry name" value="Hepatocyte Growth Factor"/>
    <property type="match status" value="1"/>
</dbReference>
<proteinExistence type="predicted"/>
<keyword evidence="6" id="KW-1185">Reference proteome</keyword>
<keyword evidence="3" id="KW-1133">Transmembrane helix</keyword>
<dbReference type="InterPro" id="IPR036034">
    <property type="entry name" value="PDZ_sf"/>
</dbReference>
<dbReference type="Gene3D" id="3.90.550.10">
    <property type="entry name" value="Spore Coat Polysaccharide Biosynthesis Protein SpsA, Chain A"/>
    <property type="match status" value="1"/>
</dbReference>